<dbReference type="EMBL" id="KN824398">
    <property type="protein sequence ID" value="KIM20990.1"/>
    <property type="molecule type" value="Genomic_DNA"/>
</dbReference>
<dbReference type="STRING" id="933852.A0A0C3A8M5"/>
<feature type="compositionally biased region" description="Basic and acidic residues" evidence="1">
    <location>
        <begin position="10"/>
        <end position="19"/>
    </location>
</feature>
<protein>
    <submittedName>
        <fullName evidence="2">Uncharacterized protein</fullName>
    </submittedName>
</protein>
<name>A0A0C3A8M5_SERVB</name>
<organism evidence="2 3">
    <name type="scientific">Serendipita vermifera MAFF 305830</name>
    <dbReference type="NCBI Taxonomy" id="933852"/>
    <lineage>
        <taxon>Eukaryota</taxon>
        <taxon>Fungi</taxon>
        <taxon>Dikarya</taxon>
        <taxon>Basidiomycota</taxon>
        <taxon>Agaricomycotina</taxon>
        <taxon>Agaricomycetes</taxon>
        <taxon>Sebacinales</taxon>
        <taxon>Serendipitaceae</taxon>
        <taxon>Serendipita</taxon>
    </lineage>
</organism>
<dbReference type="Proteomes" id="UP000054097">
    <property type="component" value="Unassembled WGS sequence"/>
</dbReference>
<keyword evidence="3" id="KW-1185">Reference proteome</keyword>
<feature type="region of interest" description="Disordered" evidence="1">
    <location>
        <begin position="1"/>
        <end position="183"/>
    </location>
</feature>
<proteinExistence type="predicted"/>
<accession>A0A0C3A8M5</accession>
<evidence type="ECO:0000256" key="1">
    <source>
        <dbReference type="SAM" id="MobiDB-lite"/>
    </source>
</evidence>
<evidence type="ECO:0000313" key="2">
    <source>
        <dbReference type="EMBL" id="KIM20990.1"/>
    </source>
</evidence>
<reference evidence="3" key="2">
    <citation type="submission" date="2015-01" db="EMBL/GenBank/DDBJ databases">
        <title>Evolutionary Origins and Diversification of the Mycorrhizal Mutualists.</title>
        <authorList>
            <consortium name="DOE Joint Genome Institute"/>
            <consortium name="Mycorrhizal Genomics Consortium"/>
            <person name="Kohler A."/>
            <person name="Kuo A."/>
            <person name="Nagy L.G."/>
            <person name="Floudas D."/>
            <person name="Copeland A."/>
            <person name="Barry K.W."/>
            <person name="Cichocki N."/>
            <person name="Veneault-Fourrey C."/>
            <person name="LaButti K."/>
            <person name="Lindquist E.A."/>
            <person name="Lipzen A."/>
            <person name="Lundell T."/>
            <person name="Morin E."/>
            <person name="Murat C."/>
            <person name="Riley R."/>
            <person name="Ohm R."/>
            <person name="Sun H."/>
            <person name="Tunlid A."/>
            <person name="Henrissat B."/>
            <person name="Grigoriev I.V."/>
            <person name="Hibbett D.S."/>
            <person name="Martin F."/>
        </authorList>
    </citation>
    <scope>NUCLEOTIDE SEQUENCE [LARGE SCALE GENOMIC DNA]</scope>
    <source>
        <strain evidence="3">MAFF 305830</strain>
    </source>
</reference>
<sequence>MPHKKAKHSARQDERRSKGNDLAPHGSHTALETEPIPKSFARVLNASSVRSEYKKRKRNGEGDSKDPGAGQRKRRKIADGEAPLHLLPGESLGSFNRRVEDNMRPQMRLAVQTGQANARRQNAVEKEERAARKEAKSTAETQKDTKGKTQEGSATPLAPPSGKDARGKTEFDSVSSQKPKRLNDIVAAPPDLQALLKKNKVLQKTKKGGEVFGKNDIISPEQKRMMEVEREKAIKRYRELKEKKQDGR</sequence>
<dbReference type="AlphaFoldDB" id="A0A0C3A8M5"/>
<dbReference type="HOGENOM" id="CLU_075896_0_0_1"/>
<gene>
    <name evidence="2" type="ORF">M408DRAFT_81193</name>
</gene>
<reference evidence="2 3" key="1">
    <citation type="submission" date="2014-04" db="EMBL/GenBank/DDBJ databases">
        <authorList>
            <consortium name="DOE Joint Genome Institute"/>
            <person name="Kuo A."/>
            <person name="Zuccaro A."/>
            <person name="Kohler A."/>
            <person name="Nagy L.G."/>
            <person name="Floudas D."/>
            <person name="Copeland A."/>
            <person name="Barry K.W."/>
            <person name="Cichocki N."/>
            <person name="Veneault-Fourrey C."/>
            <person name="LaButti K."/>
            <person name="Lindquist E.A."/>
            <person name="Lipzen A."/>
            <person name="Lundell T."/>
            <person name="Morin E."/>
            <person name="Murat C."/>
            <person name="Sun H."/>
            <person name="Tunlid A."/>
            <person name="Henrissat B."/>
            <person name="Grigoriev I.V."/>
            <person name="Hibbett D.S."/>
            <person name="Martin F."/>
            <person name="Nordberg H.P."/>
            <person name="Cantor M.N."/>
            <person name="Hua S.X."/>
        </authorList>
    </citation>
    <scope>NUCLEOTIDE SEQUENCE [LARGE SCALE GENOMIC DNA]</scope>
    <source>
        <strain evidence="2 3">MAFF 305830</strain>
    </source>
</reference>
<dbReference type="OrthoDB" id="5876637at2759"/>
<evidence type="ECO:0000313" key="3">
    <source>
        <dbReference type="Proteomes" id="UP000054097"/>
    </source>
</evidence>
<feature type="compositionally biased region" description="Basic and acidic residues" evidence="1">
    <location>
        <begin position="122"/>
        <end position="149"/>
    </location>
</feature>